<dbReference type="InterPro" id="IPR016195">
    <property type="entry name" value="Pol/histidinol_Pase-like"/>
</dbReference>
<dbReference type="Gene3D" id="1.10.150.20">
    <property type="entry name" value="5' to 3' exonuclease, C-terminal subdomain"/>
    <property type="match status" value="1"/>
</dbReference>
<dbReference type="AlphaFoldDB" id="A0A3A3GMT2"/>
<protein>
    <submittedName>
        <fullName evidence="1">TIGR00375 family protein</fullName>
    </submittedName>
</protein>
<dbReference type="PANTHER" id="PTHR40084:SF1">
    <property type="entry name" value="PHOSPHOTRANSFERASE"/>
    <property type="match status" value="1"/>
</dbReference>
<dbReference type="Proteomes" id="UP000266177">
    <property type="component" value="Unassembled WGS sequence"/>
</dbReference>
<proteinExistence type="predicted"/>
<reference evidence="1 2" key="1">
    <citation type="submission" date="2018-09" db="EMBL/GenBank/DDBJ databases">
        <title>Paenibacillus SK2017-BO5.</title>
        <authorList>
            <person name="Piskunova J.V."/>
            <person name="Dubiley S.A."/>
            <person name="Severinov K.V."/>
        </authorList>
    </citation>
    <scope>NUCLEOTIDE SEQUENCE [LARGE SCALE GENOMIC DNA]</scope>
    <source>
        <strain evidence="1 2">BO5</strain>
    </source>
</reference>
<dbReference type="EMBL" id="QYZD01000008">
    <property type="protein sequence ID" value="RJG24088.1"/>
    <property type="molecule type" value="Genomic_DNA"/>
</dbReference>
<evidence type="ECO:0000313" key="1">
    <source>
        <dbReference type="EMBL" id="RJG24088.1"/>
    </source>
</evidence>
<dbReference type="OrthoDB" id="9810135at2"/>
<evidence type="ECO:0000313" key="2">
    <source>
        <dbReference type="Proteomes" id="UP000266177"/>
    </source>
</evidence>
<dbReference type="SUPFAM" id="SSF47781">
    <property type="entry name" value="RuvA domain 2-like"/>
    <property type="match status" value="1"/>
</dbReference>
<dbReference type="PANTHER" id="PTHR40084">
    <property type="entry name" value="PHOSPHOHYDROLASE, PHP FAMILY"/>
    <property type="match status" value="1"/>
</dbReference>
<accession>A0A3A3GMT2</accession>
<gene>
    <name evidence="1" type="ORF">DQX05_11690</name>
</gene>
<comment type="caution">
    <text evidence="1">The sequence shown here is derived from an EMBL/GenBank/DDBJ whole genome shotgun (WGS) entry which is preliminary data.</text>
</comment>
<organism evidence="1 2">
    <name type="scientific">Paenibacillus thiaminolyticus</name>
    <name type="common">Bacillus thiaminolyticus</name>
    <dbReference type="NCBI Taxonomy" id="49283"/>
    <lineage>
        <taxon>Bacteria</taxon>
        <taxon>Bacillati</taxon>
        <taxon>Bacillota</taxon>
        <taxon>Bacilli</taxon>
        <taxon>Bacillales</taxon>
        <taxon>Paenibacillaceae</taxon>
        <taxon>Paenibacillus</taxon>
    </lineage>
</organism>
<dbReference type="InterPro" id="IPR010994">
    <property type="entry name" value="RuvA_2-like"/>
</dbReference>
<dbReference type="RefSeq" id="WP_119793718.1">
    <property type="nucleotide sequence ID" value="NZ_QYZD01000008.1"/>
</dbReference>
<sequence length="403" mass="43724">MAGIITSAEGSQFTGMRVFGDFHIHIGSTSRGAPCKMSASRDLTFEAIAKEASERKGLHLIGIIDAHAPGVQEDIAALLERGEMEELADGGIRYRNTTLLLGTELEIRAEGLGMAHVLCYLPSFDAMRHFSAWVSPYVTNMNLSSQRVYVSGQALQEQTAAHGGIFIPAHVFTPFKSIYGNCSERMADVLDMELIDAVELGLSADTEMAGLISELDRYTLLTNSDAHSLRKIAREYNQLTVAEPSFKEWALALQNRDGRCVNANYGLNPSLGKYHRSRCMECGSVPEAAQLPAACPACGSGKMVQGVLDRIHAISDRDHSQVPAHRPPYIMQVPLEFIPGVGPRTLNKLLDRFGTEMAVLHQATPEQLAETVGEKTAEYIVRARCGDLVLSSGGGGTYGKVVT</sequence>
<dbReference type="CDD" id="cd19067">
    <property type="entry name" value="PfuEndoQ-like"/>
    <property type="match status" value="1"/>
</dbReference>
<name>A0A3A3GMT2_PANTH</name>
<dbReference type="Gene3D" id="3.20.20.140">
    <property type="entry name" value="Metal-dependent hydrolases"/>
    <property type="match status" value="1"/>
</dbReference>
<dbReference type="Pfam" id="PF14520">
    <property type="entry name" value="HHH_5"/>
    <property type="match status" value="1"/>
</dbReference>
<dbReference type="SUPFAM" id="SSF89550">
    <property type="entry name" value="PHP domain-like"/>
    <property type="match status" value="1"/>
</dbReference>